<evidence type="ECO:0000259" key="2">
    <source>
        <dbReference type="Pfam" id="PF13439"/>
    </source>
</evidence>
<dbReference type="PANTHER" id="PTHR45947">
    <property type="entry name" value="SULFOQUINOVOSYL TRANSFERASE SQD2"/>
    <property type="match status" value="1"/>
</dbReference>
<reference evidence="3 4" key="1">
    <citation type="submission" date="2019-06" db="EMBL/GenBank/DDBJ databases">
        <authorList>
            <person name="Rodrigo-Torres L."/>
            <person name="Arahal R. D."/>
            <person name="Lucena T."/>
        </authorList>
    </citation>
    <scope>NUCLEOTIDE SEQUENCE [LARGE SCALE GENOMIC DNA]</scope>
    <source>
        <strain evidence="3 4">SB0023/3</strain>
    </source>
</reference>
<organism evidence="3 4">
    <name type="scientific">Methylobacterium symbioticum</name>
    <dbReference type="NCBI Taxonomy" id="2584084"/>
    <lineage>
        <taxon>Bacteria</taxon>
        <taxon>Pseudomonadati</taxon>
        <taxon>Pseudomonadota</taxon>
        <taxon>Alphaproteobacteria</taxon>
        <taxon>Hyphomicrobiales</taxon>
        <taxon>Methylobacteriaceae</taxon>
        <taxon>Methylobacterium</taxon>
    </lineage>
</organism>
<feature type="domain" description="Glycosyl transferase family 1" evidence="1">
    <location>
        <begin position="198"/>
        <end position="335"/>
    </location>
</feature>
<proteinExistence type="predicted"/>
<accession>A0A509E8Y9</accession>
<dbReference type="InterPro" id="IPR028098">
    <property type="entry name" value="Glyco_trans_4-like_N"/>
</dbReference>
<dbReference type="Proteomes" id="UP000410984">
    <property type="component" value="Unassembled WGS sequence"/>
</dbReference>
<keyword evidence="3" id="KW-0328">Glycosyltransferase</keyword>
<dbReference type="SUPFAM" id="SSF53756">
    <property type="entry name" value="UDP-Glycosyltransferase/glycogen phosphorylase"/>
    <property type="match status" value="1"/>
</dbReference>
<gene>
    <name evidence="3" type="primary">pimB_1</name>
    <name evidence="3" type="ORF">MET9862_00697</name>
</gene>
<sequence>MRVAIVHYWLVGMRGGEKVVESLLRIYPQADLFVHVYKPEAVSPLIRGRRVIESFIGRLPFAAKLYKNYLPLMPMALEQLDLRGYDLIISSESGPAKGVVPPPGSVHVCYCHSPMRYVWNMFHDYRNTTGMLKRLLMLPAAHYIRMWDALSAQRVDHFVANSSTVAQRIARYYQRDAEVIPPPVAVDDFYIDPQAGRDGVWLMAGELVPYKRPDLAVQAFNAMGRRLIVVGGGEMLDEIRRIAGPTVTVLGPQPFARLRQLYAECFALVFPGEEDFGIVPVEAMASGRPVLAFGRGGATETVVDGVTGLFFEEQSIAAIVDGVERMQALPINPQAIRIHAERYATAVFERRMRAFVDSVLAEPERRRPTTPALVSVG</sequence>
<dbReference type="GO" id="GO:0043750">
    <property type="term" value="F:phosphatidylinositol alpha-mannosyltransferase activity"/>
    <property type="evidence" value="ECO:0007669"/>
    <property type="project" value="UniProtKB-EC"/>
</dbReference>
<dbReference type="OrthoDB" id="9801573at2"/>
<dbReference type="InterPro" id="IPR001296">
    <property type="entry name" value="Glyco_trans_1"/>
</dbReference>
<evidence type="ECO:0000313" key="3">
    <source>
        <dbReference type="EMBL" id="VUD70134.1"/>
    </source>
</evidence>
<dbReference type="Pfam" id="PF13439">
    <property type="entry name" value="Glyco_transf_4"/>
    <property type="match status" value="1"/>
</dbReference>
<protein>
    <submittedName>
        <fullName evidence="3">GDP-mannose-dependent alpha-(1-6)-phosphatidylinositol monomannoside mannosyltransferase</fullName>
        <ecNumber evidence="3">2.4.1.345</ecNumber>
    </submittedName>
</protein>
<name>A0A509E8Y9_9HYPH</name>
<dbReference type="AlphaFoldDB" id="A0A509E8Y9"/>
<evidence type="ECO:0000259" key="1">
    <source>
        <dbReference type="Pfam" id="PF00534"/>
    </source>
</evidence>
<keyword evidence="3" id="KW-0808">Transferase</keyword>
<feature type="domain" description="Glycosyltransferase subfamily 4-like N-terminal" evidence="2">
    <location>
        <begin position="14"/>
        <end position="187"/>
    </location>
</feature>
<dbReference type="Gene3D" id="3.40.50.2000">
    <property type="entry name" value="Glycogen Phosphorylase B"/>
    <property type="match status" value="2"/>
</dbReference>
<dbReference type="InterPro" id="IPR050194">
    <property type="entry name" value="Glycosyltransferase_grp1"/>
</dbReference>
<dbReference type="EMBL" id="CABFPH010000005">
    <property type="protein sequence ID" value="VUD70134.1"/>
    <property type="molecule type" value="Genomic_DNA"/>
</dbReference>
<dbReference type="PANTHER" id="PTHR45947:SF3">
    <property type="entry name" value="SULFOQUINOVOSYL TRANSFERASE SQD2"/>
    <property type="match status" value="1"/>
</dbReference>
<keyword evidence="4" id="KW-1185">Reference proteome</keyword>
<dbReference type="Pfam" id="PF00534">
    <property type="entry name" value="Glycos_transf_1"/>
    <property type="match status" value="1"/>
</dbReference>
<evidence type="ECO:0000313" key="4">
    <source>
        <dbReference type="Proteomes" id="UP000410984"/>
    </source>
</evidence>
<dbReference type="EC" id="2.4.1.345" evidence="3"/>
<dbReference type="RefSeq" id="WP_142581722.1">
    <property type="nucleotide sequence ID" value="NZ_CABFPH010000005.1"/>
</dbReference>